<dbReference type="CDD" id="cd00018">
    <property type="entry name" value="AP2"/>
    <property type="match status" value="1"/>
</dbReference>
<name>A0AA88WIR9_9ASTE</name>
<keyword evidence="10" id="KW-1185">Reference proteome</keyword>
<evidence type="ECO:0000256" key="6">
    <source>
        <dbReference type="ARBA" id="ARBA00023242"/>
    </source>
</evidence>
<dbReference type="PROSITE" id="PS51032">
    <property type="entry name" value="AP2_ERF"/>
    <property type="match status" value="1"/>
</dbReference>
<dbReference type="PANTHER" id="PTHR31190">
    <property type="entry name" value="DNA-BINDING DOMAIN"/>
    <property type="match status" value="1"/>
</dbReference>
<gene>
    <name evidence="9" type="ORF">RJ639_041437</name>
</gene>
<dbReference type="Proteomes" id="UP001188597">
    <property type="component" value="Unassembled WGS sequence"/>
</dbReference>
<dbReference type="GO" id="GO:0003700">
    <property type="term" value="F:DNA-binding transcription factor activity"/>
    <property type="evidence" value="ECO:0007669"/>
    <property type="project" value="InterPro"/>
</dbReference>
<proteinExistence type="predicted"/>
<feature type="domain" description="AP2/ERF" evidence="8">
    <location>
        <begin position="130"/>
        <end position="188"/>
    </location>
</feature>
<accession>A0AA88WIR9</accession>
<evidence type="ECO:0000259" key="8">
    <source>
        <dbReference type="PROSITE" id="PS51032"/>
    </source>
</evidence>
<dbReference type="GO" id="GO:0006952">
    <property type="term" value="P:defense response"/>
    <property type="evidence" value="ECO:0007669"/>
    <property type="project" value="UniProtKB-KW"/>
</dbReference>
<organism evidence="9 10">
    <name type="scientific">Escallonia herrerae</name>
    <dbReference type="NCBI Taxonomy" id="1293975"/>
    <lineage>
        <taxon>Eukaryota</taxon>
        <taxon>Viridiplantae</taxon>
        <taxon>Streptophyta</taxon>
        <taxon>Embryophyta</taxon>
        <taxon>Tracheophyta</taxon>
        <taxon>Spermatophyta</taxon>
        <taxon>Magnoliopsida</taxon>
        <taxon>eudicotyledons</taxon>
        <taxon>Gunneridae</taxon>
        <taxon>Pentapetalae</taxon>
        <taxon>asterids</taxon>
        <taxon>campanulids</taxon>
        <taxon>Escalloniales</taxon>
        <taxon>Escalloniaceae</taxon>
        <taxon>Escallonia</taxon>
    </lineage>
</organism>
<reference evidence="9" key="1">
    <citation type="submission" date="2022-12" db="EMBL/GenBank/DDBJ databases">
        <title>Draft genome assemblies for two species of Escallonia (Escalloniales).</title>
        <authorList>
            <person name="Chanderbali A."/>
            <person name="Dervinis C."/>
            <person name="Anghel I."/>
            <person name="Soltis D."/>
            <person name="Soltis P."/>
            <person name="Zapata F."/>
        </authorList>
    </citation>
    <scope>NUCLEOTIDE SEQUENCE</scope>
    <source>
        <strain evidence="9">UCBG64.0493</strain>
        <tissue evidence="9">Leaf</tissue>
    </source>
</reference>
<keyword evidence="6" id="KW-0539">Nucleus</keyword>
<dbReference type="FunFam" id="3.30.730.10:FF:000001">
    <property type="entry name" value="Ethylene-responsive transcription factor 2"/>
    <property type="match status" value="1"/>
</dbReference>
<dbReference type="InterPro" id="IPR036955">
    <property type="entry name" value="AP2/ERF_dom_sf"/>
</dbReference>
<evidence type="ECO:0000256" key="3">
    <source>
        <dbReference type="ARBA" id="ARBA00023015"/>
    </source>
</evidence>
<evidence type="ECO:0000256" key="5">
    <source>
        <dbReference type="ARBA" id="ARBA00023163"/>
    </source>
</evidence>
<dbReference type="GO" id="GO:0005634">
    <property type="term" value="C:nucleus"/>
    <property type="evidence" value="ECO:0007669"/>
    <property type="project" value="UniProtKB-SubCell"/>
</dbReference>
<evidence type="ECO:0000256" key="1">
    <source>
        <dbReference type="ARBA" id="ARBA00004123"/>
    </source>
</evidence>
<dbReference type="PANTHER" id="PTHR31190:SF287">
    <property type="entry name" value="DEVELOPMENT RELATED ERF PROTEIN"/>
    <property type="match status" value="1"/>
</dbReference>
<dbReference type="GO" id="GO:0009873">
    <property type="term" value="P:ethylene-activated signaling pathway"/>
    <property type="evidence" value="ECO:0007669"/>
    <property type="project" value="InterPro"/>
</dbReference>
<dbReference type="Gene3D" id="3.30.730.10">
    <property type="entry name" value="AP2/ERF domain"/>
    <property type="match status" value="1"/>
</dbReference>
<sequence length="225" mass="25363">MAQDDELILTLDSIRQHLLGDFSCTETFISSLYSRCCTSPVSDIQSGLSFDSSPYPSPSGSDSTSLLWNPVYSDSPTSNSIYSTLELDFPDFEAKPEIAHFPDLTPTLSDQPEKQGRPEMVFNPKAVGRHYRGVRRRPWGKFAAEIRDPERKGYRVWLGTYDTDVEAARAYDRAAFKMRGSKAILNFPLEAGKSGPPESTGPKRRREEEEEERVRGRRNLMTSAN</sequence>
<protein>
    <recommendedName>
        <fullName evidence="8">AP2/ERF domain-containing protein</fullName>
    </recommendedName>
</protein>
<keyword evidence="4" id="KW-0238">DNA-binding</keyword>
<evidence type="ECO:0000256" key="2">
    <source>
        <dbReference type="ARBA" id="ARBA00022821"/>
    </source>
</evidence>
<dbReference type="Pfam" id="PF00847">
    <property type="entry name" value="AP2"/>
    <property type="match status" value="1"/>
</dbReference>
<dbReference type="InterPro" id="IPR044808">
    <property type="entry name" value="ERF_plant"/>
</dbReference>
<dbReference type="GO" id="GO:0003677">
    <property type="term" value="F:DNA binding"/>
    <property type="evidence" value="ECO:0007669"/>
    <property type="project" value="UniProtKB-KW"/>
</dbReference>
<evidence type="ECO:0000256" key="4">
    <source>
        <dbReference type="ARBA" id="ARBA00023125"/>
    </source>
</evidence>
<evidence type="ECO:0000313" key="10">
    <source>
        <dbReference type="Proteomes" id="UP001188597"/>
    </source>
</evidence>
<dbReference type="InterPro" id="IPR016177">
    <property type="entry name" value="DNA-bd_dom_sf"/>
</dbReference>
<keyword evidence="3" id="KW-0805">Transcription regulation</keyword>
<dbReference type="EMBL" id="JAVXUP010000501">
    <property type="protein sequence ID" value="KAK3026425.1"/>
    <property type="molecule type" value="Genomic_DNA"/>
</dbReference>
<dbReference type="AlphaFoldDB" id="A0AA88WIR9"/>
<evidence type="ECO:0000256" key="7">
    <source>
        <dbReference type="SAM" id="MobiDB-lite"/>
    </source>
</evidence>
<dbReference type="PRINTS" id="PR00367">
    <property type="entry name" value="ETHRSPELEMNT"/>
</dbReference>
<dbReference type="SMART" id="SM00380">
    <property type="entry name" value="AP2"/>
    <property type="match status" value="1"/>
</dbReference>
<keyword evidence="2" id="KW-0611">Plant defense</keyword>
<dbReference type="SUPFAM" id="SSF54171">
    <property type="entry name" value="DNA-binding domain"/>
    <property type="match status" value="1"/>
</dbReference>
<comment type="subcellular location">
    <subcellularLocation>
        <location evidence="1">Nucleus</location>
    </subcellularLocation>
</comment>
<evidence type="ECO:0000313" key="9">
    <source>
        <dbReference type="EMBL" id="KAK3026425.1"/>
    </source>
</evidence>
<dbReference type="InterPro" id="IPR001471">
    <property type="entry name" value="AP2/ERF_dom"/>
</dbReference>
<feature type="region of interest" description="Disordered" evidence="7">
    <location>
        <begin position="187"/>
        <end position="225"/>
    </location>
</feature>
<keyword evidence="5" id="KW-0804">Transcription</keyword>
<comment type="caution">
    <text evidence="9">The sequence shown here is derived from an EMBL/GenBank/DDBJ whole genome shotgun (WGS) entry which is preliminary data.</text>
</comment>